<evidence type="ECO:0000313" key="3">
    <source>
        <dbReference type="Proteomes" id="UP000290013"/>
    </source>
</evidence>
<dbReference type="PROSITE" id="PS51257">
    <property type="entry name" value="PROKAR_LIPOPROTEIN"/>
    <property type="match status" value="1"/>
</dbReference>
<protein>
    <recommendedName>
        <fullName evidence="4">Lipoprotein</fullName>
    </recommendedName>
</protein>
<dbReference type="RefSeq" id="WP_130914712.1">
    <property type="nucleotide sequence ID" value="NZ_LR215974.1"/>
</dbReference>
<dbReference type="EMBL" id="LR215974">
    <property type="protein sequence ID" value="VFB04483.1"/>
    <property type="molecule type" value="Genomic_DNA"/>
</dbReference>
<dbReference type="KEGG" id="ctai:NCTC12078_02508"/>
<evidence type="ECO:0000256" key="1">
    <source>
        <dbReference type="SAM" id="SignalP"/>
    </source>
</evidence>
<evidence type="ECO:0000313" key="2">
    <source>
        <dbReference type="EMBL" id="VFB04483.1"/>
    </source>
</evidence>
<name>A0A4U8WE54_9FLAO</name>
<sequence length="163" mass="19012">MKTRLFTLYFTFLTFSLIFACSCDPKGDFSKVAPKADLVVLVKINKHLTFKEFTDGKVPMSMEVEIIESLKGKSQNKKIVVWGDNGILCRPYISTFNEGEYYFLALFNVSDGIWHKEEKKTDYFVSICGEYWMKADINKKKALSCYLDRQKQISFKKIFTQFK</sequence>
<organism evidence="2 3">
    <name type="scientific">Chryseobacterium taihuense</name>
    <dbReference type="NCBI Taxonomy" id="1141221"/>
    <lineage>
        <taxon>Bacteria</taxon>
        <taxon>Pseudomonadati</taxon>
        <taxon>Bacteroidota</taxon>
        <taxon>Flavobacteriia</taxon>
        <taxon>Flavobacteriales</taxon>
        <taxon>Weeksellaceae</taxon>
        <taxon>Chryseobacterium group</taxon>
        <taxon>Chryseobacterium</taxon>
    </lineage>
</organism>
<feature type="chain" id="PRO_5020842664" description="Lipoprotein" evidence="1">
    <location>
        <begin position="21"/>
        <end position="163"/>
    </location>
</feature>
<keyword evidence="1" id="KW-0732">Signal</keyword>
<reference evidence="2 3" key="1">
    <citation type="submission" date="2019-02" db="EMBL/GenBank/DDBJ databases">
        <authorList>
            <consortium name="Pathogen Informatics"/>
        </authorList>
    </citation>
    <scope>NUCLEOTIDE SEQUENCE [LARGE SCALE GENOMIC DNA]</scope>
    <source>
        <strain evidence="2 3">3012STDY6944375</strain>
    </source>
</reference>
<proteinExistence type="predicted"/>
<accession>A0A4U8WE54</accession>
<dbReference type="Proteomes" id="UP000290013">
    <property type="component" value="Chromosome"/>
</dbReference>
<dbReference type="AlphaFoldDB" id="A0A4U8WE54"/>
<evidence type="ECO:0008006" key="4">
    <source>
        <dbReference type="Google" id="ProtNLM"/>
    </source>
</evidence>
<gene>
    <name evidence="2" type="ORF">NCTC12078_02508</name>
</gene>
<feature type="signal peptide" evidence="1">
    <location>
        <begin position="1"/>
        <end position="20"/>
    </location>
</feature>